<dbReference type="Proteomes" id="UP001168146">
    <property type="component" value="Unassembled WGS sequence"/>
</dbReference>
<dbReference type="PROSITE" id="PS50011">
    <property type="entry name" value="PROTEIN_KINASE_DOM"/>
    <property type="match status" value="1"/>
</dbReference>
<dbReference type="SUPFAM" id="SSF56112">
    <property type="entry name" value="Protein kinase-like (PK-like)"/>
    <property type="match status" value="1"/>
</dbReference>
<comment type="caution">
    <text evidence="3">The sequence shown here is derived from an EMBL/GenBank/DDBJ whole genome shotgun (WGS) entry which is preliminary data.</text>
</comment>
<evidence type="ECO:0000256" key="1">
    <source>
        <dbReference type="SAM" id="MobiDB-lite"/>
    </source>
</evidence>
<dbReference type="AlphaFoldDB" id="A0AAN6FLZ9"/>
<proteinExistence type="predicted"/>
<name>A0AAN6FLZ9_9PEZI</name>
<accession>A0AAN6FLZ9</accession>
<dbReference type="InterPro" id="IPR051681">
    <property type="entry name" value="Ser/Thr_Kinases-Pseudokinases"/>
</dbReference>
<protein>
    <recommendedName>
        <fullName evidence="2">Protein kinase domain-containing protein</fullName>
    </recommendedName>
</protein>
<gene>
    <name evidence="3" type="ORF">LTR82_009100</name>
</gene>
<feature type="region of interest" description="Disordered" evidence="1">
    <location>
        <begin position="1"/>
        <end position="25"/>
    </location>
</feature>
<evidence type="ECO:0000313" key="4">
    <source>
        <dbReference type="Proteomes" id="UP001168146"/>
    </source>
</evidence>
<sequence length="331" mass="36867">MALVLSSSTTGAPWGGPEQSSHTLDWQWREDGDTGNFSRAGIARMPPGVVEVIGGGSTSLVGVLDDGNILKYPFVEGESANEFNVEASIYEALGRHPRIIGFLGRYGDGLKLERGSQLTEYLDTKDHSVLRLRWARQTAEGLGYLHSRGVIHCDLHPDNMLLDNEKNIKLCDFQGQMGALDGKALERTRYCLPRDDLLPSIQSDIFALGSTIFKIMTGSDPYQELSDQDVESRYQRLDFPATEFIGGAQVRKCWLQAYSCADEVVSELGSIHLPSRFFVEPETERVQVPHLAEQGTHAMTVRVCPQEYLISDSISEHIAEVVVVERVRIRR</sequence>
<dbReference type="InterPro" id="IPR011009">
    <property type="entry name" value="Kinase-like_dom_sf"/>
</dbReference>
<evidence type="ECO:0000259" key="2">
    <source>
        <dbReference type="PROSITE" id="PS50011"/>
    </source>
</evidence>
<dbReference type="GO" id="GO:0004674">
    <property type="term" value="F:protein serine/threonine kinase activity"/>
    <property type="evidence" value="ECO:0007669"/>
    <property type="project" value="TreeGrafter"/>
</dbReference>
<dbReference type="Gene3D" id="1.10.510.10">
    <property type="entry name" value="Transferase(Phosphotransferase) domain 1"/>
    <property type="match status" value="1"/>
</dbReference>
<dbReference type="InterPro" id="IPR000719">
    <property type="entry name" value="Prot_kinase_dom"/>
</dbReference>
<dbReference type="PANTHER" id="PTHR44329">
    <property type="entry name" value="SERINE/THREONINE-PROTEIN KINASE TNNI3K-RELATED"/>
    <property type="match status" value="1"/>
</dbReference>
<reference evidence="3" key="1">
    <citation type="submission" date="2021-12" db="EMBL/GenBank/DDBJ databases">
        <title>Black yeast isolated from Biological Soil Crust.</title>
        <authorList>
            <person name="Kurbessoian T."/>
        </authorList>
    </citation>
    <scope>NUCLEOTIDE SEQUENCE</scope>
    <source>
        <strain evidence="3">CCFEE 5208</strain>
    </source>
</reference>
<dbReference type="GO" id="GO:0005524">
    <property type="term" value="F:ATP binding"/>
    <property type="evidence" value="ECO:0007669"/>
    <property type="project" value="InterPro"/>
</dbReference>
<dbReference type="Pfam" id="PF00069">
    <property type="entry name" value="Pkinase"/>
    <property type="match status" value="1"/>
</dbReference>
<feature type="domain" description="Protein kinase" evidence="2">
    <location>
        <begin position="47"/>
        <end position="300"/>
    </location>
</feature>
<organism evidence="3 4">
    <name type="scientific">Friedmanniomyces endolithicus</name>
    <dbReference type="NCBI Taxonomy" id="329885"/>
    <lineage>
        <taxon>Eukaryota</taxon>
        <taxon>Fungi</taxon>
        <taxon>Dikarya</taxon>
        <taxon>Ascomycota</taxon>
        <taxon>Pezizomycotina</taxon>
        <taxon>Dothideomycetes</taxon>
        <taxon>Dothideomycetidae</taxon>
        <taxon>Mycosphaerellales</taxon>
        <taxon>Teratosphaeriaceae</taxon>
        <taxon>Friedmanniomyces</taxon>
    </lineage>
</organism>
<dbReference type="EMBL" id="JASUXU010000028">
    <property type="protein sequence ID" value="KAK0319765.1"/>
    <property type="molecule type" value="Genomic_DNA"/>
</dbReference>
<evidence type="ECO:0000313" key="3">
    <source>
        <dbReference type="EMBL" id="KAK0319765.1"/>
    </source>
</evidence>
<feature type="compositionally biased region" description="Polar residues" evidence="1">
    <location>
        <begin position="1"/>
        <end position="11"/>
    </location>
</feature>